<evidence type="ECO:0000259" key="4">
    <source>
        <dbReference type="PROSITE" id="PS01124"/>
    </source>
</evidence>
<proteinExistence type="predicted"/>
<keyword evidence="3" id="KW-0804">Transcription</keyword>
<evidence type="ECO:0000313" key="6">
    <source>
        <dbReference type="Proteomes" id="UP000571554"/>
    </source>
</evidence>
<dbReference type="InterPro" id="IPR020449">
    <property type="entry name" value="Tscrpt_reg_AraC-type_HTH"/>
</dbReference>
<reference evidence="5 6" key="1">
    <citation type="submission" date="2020-08" db="EMBL/GenBank/DDBJ databases">
        <title>Above-ground endophytic microbial communities from plants in different locations in the United States.</title>
        <authorList>
            <person name="Frank C."/>
        </authorList>
    </citation>
    <scope>NUCLEOTIDE SEQUENCE [LARGE SCALE GENOMIC DNA]</scope>
    <source>
        <strain evidence="5 6">WP4_2_2</strain>
    </source>
</reference>
<dbReference type="EMBL" id="JACHBW010000016">
    <property type="protein sequence ID" value="MBB6105152.1"/>
    <property type="molecule type" value="Genomic_DNA"/>
</dbReference>
<evidence type="ECO:0000313" key="5">
    <source>
        <dbReference type="EMBL" id="MBB6105152.1"/>
    </source>
</evidence>
<comment type="caution">
    <text evidence="5">The sequence shown here is derived from an EMBL/GenBank/DDBJ whole genome shotgun (WGS) entry which is preliminary data.</text>
</comment>
<dbReference type="AlphaFoldDB" id="A0A7W9U156"/>
<dbReference type="PROSITE" id="PS00041">
    <property type="entry name" value="HTH_ARAC_FAMILY_1"/>
    <property type="match status" value="1"/>
</dbReference>
<dbReference type="InterPro" id="IPR018060">
    <property type="entry name" value="HTH_AraC"/>
</dbReference>
<evidence type="ECO:0000256" key="1">
    <source>
        <dbReference type="ARBA" id="ARBA00023015"/>
    </source>
</evidence>
<dbReference type="Pfam" id="PF12833">
    <property type="entry name" value="HTH_18"/>
    <property type="match status" value="1"/>
</dbReference>
<evidence type="ECO:0000256" key="3">
    <source>
        <dbReference type="ARBA" id="ARBA00023163"/>
    </source>
</evidence>
<name>A0A7W9U156_9BURK</name>
<dbReference type="Proteomes" id="UP000571554">
    <property type="component" value="Unassembled WGS sequence"/>
</dbReference>
<dbReference type="SMART" id="SM00342">
    <property type="entry name" value="HTH_ARAC"/>
    <property type="match status" value="1"/>
</dbReference>
<dbReference type="PANTHER" id="PTHR46796">
    <property type="entry name" value="HTH-TYPE TRANSCRIPTIONAL ACTIVATOR RHAS-RELATED"/>
    <property type="match status" value="1"/>
</dbReference>
<evidence type="ECO:0000256" key="2">
    <source>
        <dbReference type="ARBA" id="ARBA00023125"/>
    </source>
</evidence>
<dbReference type="InterPro" id="IPR009057">
    <property type="entry name" value="Homeodomain-like_sf"/>
</dbReference>
<feature type="domain" description="HTH araC/xylS-type" evidence="4">
    <location>
        <begin position="201"/>
        <end position="301"/>
    </location>
</feature>
<gene>
    <name evidence="5" type="ORF">F4827_005018</name>
</gene>
<dbReference type="RefSeq" id="WP_183727683.1">
    <property type="nucleotide sequence ID" value="NZ_JACHBW010000016.1"/>
</dbReference>
<dbReference type="PROSITE" id="PS01124">
    <property type="entry name" value="HTH_ARAC_FAMILY_2"/>
    <property type="match status" value="1"/>
</dbReference>
<keyword evidence="6" id="KW-1185">Reference proteome</keyword>
<dbReference type="GO" id="GO:0003700">
    <property type="term" value="F:DNA-binding transcription factor activity"/>
    <property type="evidence" value="ECO:0007669"/>
    <property type="project" value="InterPro"/>
</dbReference>
<dbReference type="GO" id="GO:0043565">
    <property type="term" value="F:sequence-specific DNA binding"/>
    <property type="evidence" value="ECO:0007669"/>
    <property type="project" value="InterPro"/>
</dbReference>
<organism evidence="5 6">
    <name type="scientific">Paraburkholderia bannensis</name>
    <dbReference type="NCBI Taxonomy" id="765414"/>
    <lineage>
        <taxon>Bacteria</taxon>
        <taxon>Pseudomonadati</taxon>
        <taxon>Pseudomonadota</taxon>
        <taxon>Betaproteobacteria</taxon>
        <taxon>Burkholderiales</taxon>
        <taxon>Burkholderiaceae</taxon>
        <taxon>Paraburkholderia</taxon>
    </lineage>
</organism>
<keyword evidence="1" id="KW-0805">Transcription regulation</keyword>
<dbReference type="InterPro" id="IPR018062">
    <property type="entry name" value="HTH_AraC-typ_CS"/>
</dbReference>
<protein>
    <submittedName>
        <fullName evidence="5">AraC-like DNA-binding protein</fullName>
    </submittedName>
</protein>
<dbReference type="PANTHER" id="PTHR46796:SF14">
    <property type="entry name" value="TRANSCRIPTIONAL REGULATORY PROTEIN"/>
    <property type="match status" value="1"/>
</dbReference>
<dbReference type="InterPro" id="IPR050204">
    <property type="entry name" value="AraC_XylS_family_regulators"/>
</dbReference>
<keyword evidence="2 5" id="KW-0238">DNA-binding</keyword>
<dbReference type="Gene3D" id="1.10.10.60">
    <property type="entry name" value="Homeodomain-like"/>
    <property type="match status" value="2"/>
</dbReference>
<dbReference type="PRINTS" id="PR00032">
    <property type="entry name" value="HTHARAC"/>
</dbReference>
<dbReference type="SUPFAM" id="SSF46689">
    <property type="entry name" value="Homeodomain-like"/>
    <property type="match status" value="2"/>
</dbReference>
<sequence>MTTETPSPRANSPRDGFGCSLERLALSQQLDAGELNLHRKHARERIFGQVETQAEDRGFLVGVSLQGGHQRRIMRGGAASAHDFGEHALYVRDFDDNYRADLSGSFDFVLVEVPRAWLERMGADASRHRVTGLARVVGQRDDVFGHLSRALLPAFERPEAHSPLFLEQIGLAMGQHLVAHYGGVSARSSSRRATLSRWQETRAKELLLEGAGASAGISVEAIAAECRLSSSYFIRAFRGSTGYTPYQWQLSQRIAQAQGMLAHSALSLVEIANACGFSDQTHFTRMFSKAVGTAPGTWRRRNAATNLGSASAEDLSHHFRQNGSISDKTPG</sequence>
<accession>A0A7W9U156</accession>